<protein>
    <submittedName>
        <fullName evidence="2">Uncharacterized protein</fullName>
    </submittedName>
</protein>
<name>A0AAQ4D9B0_AMBAM</name>
<accession>A0AAQ4D9B0</accession>
<comment type="caution">
    <text evidence="2">The sequence shown here is derived from an EMBL/GenBank/DDBJ whole genome shotgun (WGS) entry which is preliminary data.</text>
</comment>
<sequence length="187" mass="21110">MDSDWSEEAQSSTDKKAATSRKAPQMIDTLVDSVNYGIQVGASMVSAATRVRLDTTVHEESCDDRSDNDELSHSGSDNGSSFSRDDDYCSLNDWKESEMKVLITLILLVWGVYAPSWKERLRRRRDRGRFPEIPDIAKAHLCEVPRCPEGSWGSKCDHDCICRARVWPPASRPFCVKENVPMPHGYV</sequence>
<evidence type="ECO:0000313" key="3">
    <source>
        <dbReference type="Proteomes" id="UP001321473"/>
    </source>
</evidence>
<feature type="compositionally biased region" description="Low complexity" evidence="1">
    <location>
        <begin position="73"/>
        <end position="82"/>
    </location>
</feature>
<proteinExistence type="predicted"/>
<dbReference type="EMBL" id="JARKHS020033475">
    <property type="protein sequence ID" value="KAK8759050.1"/>
    <property type="molecule type" value="Genomic_DNA"/>
</dbReference>
<organism evidence="2 3">
    <name type="scientific">Amblyomma americanum</name>
    <name type="common">Lone star tick</name>
    <dbReference type="NCBI Taxonomy" id="6943"/>
    <lineage>
        <taxon>Eukaryota</taxon>
        <taxon>Metazoa</taxon>
        <taxon>Ecdysozoa</taxon>
        <taxon>Arthropoda</taxon>
        <taxon>Chelicerata</taxon>
        <taxon>Arachnida</taxon>
        <taxon>Acari</taxon>
        <taxon>Parasitiformes</taxon>
        <taxon>Ixodida</taxon>
        <taxon>Ixodoidea</taxon>
        <taxon>Ixodidae</taxon>
        <taxon>Amblyomminae</taxon>
        <taxon>Amblyomma</taxon>
    </lineage>
</organism>
<keyword evidence="3" id="KW-1185">Reference proteome</keyword>
<evidence type="ECO:0000256" key="1">
    <source>
        <dbReference type="SAM" id="MobiDB-lite"/>
    </source>
</evidence>
<feature type="region of interest" description="Disordered" evidence="1">
    <location>
        <begin position="1"/>
        <end position="24"/>
    </location>
</feature>
<gene>
    <name evidence="2" type="ORF">V5799_003319</name>
</gene>
<feature type="compositionally biased region" description="Basic and acidic residues" evidence="1">
    <location>
        <begin position="59"/>
        <end position="72"/>
    </location>
</feature>
<evidence type="ECO:0000313" key="2">
    <source>
        <dbReference type="EMBL" id="KAK8759050.1"/>
    </source>
</evidence>
<reference evidence="2 3" key="1">
    <citation type="journal article" date="2023" name="Arcadia Sci">
        <title>De novo assembly of a long-read Amblyomma americanum tick genome.</title>
        <authorList>
            <person name="Chou S."/>
            <person name="Poskanzer K.E."/>
            <person name="Rollins M."/>
            <person name="Thuy-Boun P.S."/>
        </authorList>
    </citation>
    <scope>NUCLEOTIDE SEQUENCE [LARGE SCALE GENOMIC DNA]</scope>
    <source>
        <strain evidence="2">F_SG_1</strain>
        <tissue evidence="2">Salivary glands</tissue>
    </source>
</reference>
<dbReference type="Proteomes" id="UP001321473">
    <property type="component" value="Unassembled WGS sequence"/>
</dbReference>
<dbReference type="AlphaFoldDB" id="A0AAQ4D9B0"/>
<feature type="region of interest" description="Disordered" evidence="1">
    <location>
        <begin position="59"/>
        <end position="83"/>
    </location>
</feature>